<dbReference type="PANTHER" id="PTHR34136:SF1">
    <property type="entry name" value="UDP-N-ACETYL-D-MANNOSAMINURONIC ACID TRANSFERASE"/>
    <property type="match status" value="1"/>
</dbReference>
<dbReference type="GO" id="GO:0016758">
    <property type="term" value="F:hexosyltransferase activity"/>
    <property type="evidence" value="ECO:0007669"/>
    <property type="project" value="TreeGrafter"/>
</dbReference>
<keyword evidence="2 3" id="KW-0808">Transferase</keyword>
<evidence type="ECO:0000256" key="2">
    <source>
        <dbReference type="ARBA" id="ARBA00022679"/>
    </source>
</evidence>
<dbReference type="AlphaFoldDB" id="A0A2K3UTS4"/>
<keyword evidence="4" id="KW-1185">Reference proteome</keyword>
<evidence type="ECO:0000313" key="4">
    <source>
        <dbReference type="Proteomes" id="UP000236379"/>
    </source>
</evidence>
<gene>
    <name evidence="3" type="ORF">CVO96_17730</name>
</gene>
<dbReference type="Proteomes" id="UP000236379">
    <property type="component" value="Unassembled WGS sequence"/>
</dbReference>
<dbReference type="EMBL" id="PPPD01000002">
    <property type="protein sequence ID" value="PNY79939.1"/>
    <property type="molecule type" value="Genomic_DNA"/>
</dbReference>
<evidence type="ECO:0000256" key="1">
    <source>
        <dbReference type="ARBA" id="ARBA00022676"/>
    </source>
</evidence>
<dbReference type="Pfam" id="PF03808">
    <property type="entry name" value="Glyco_tran_WecG"/>
    <property type="match status" value="1"/>
</dbReference>
<name>A0A2K3UTS4_9DEIO</name>
<keyword evidence="1" id="KW-0328">Glycosyltransferase</keyword>
<accession>A0A2K3UTS4</accession>
<proteinExistence type="predicted"/>
<evidence type="ECO:0000313" key="3">
    <source>
        <dbReference type="EMBL" id="PNY79939.1"/>
    </source>
</evidence>
<dbReference type="NCBIfam" id="TIGR00696">
    <property type="entry name" value="wecG_tagA_cpsF"/>
    <property type="match status" value="1"/>
</dbReference>
<dbReference type="CDD" id="cd06533">
    <property type="entry name" value="Glyco_transf_WecG_TagA"/>
    <property type="match status" value="1"/>
</dbReference>
<protein>
    <submittedName>
        <fullName evidence="3">Glycosyltransferase</fullName>
    </submittedName>
</protein>
<dbReference type="InterPro" id="IPR004629">
    <property type="entry name" value="WecG_TagA_CpsF"/>
</dbReference>
<dbReference type="OrthoDB" id="9771846at2"/>
<sequence>MRVDATNYADATSRVIHWAQAGESRYVCASNVHMVMESHDSAEFKTVVNGASLVTSDGVPLVWALKMLGVPDASRVYGPTLTLHVSEWAAREGLPVALYGGTPESLEAFAEVLRQKYPGIQLPCLIAPPFRPLTAAEDDAYTRQIVDSGARIVFVGIGCPKQERWMAAHAGRIPAVMLGIGAAFDFHSGRVRQAPAVVQRLGLEWLFRLIMEPKRLWKRYAKHNPRFVALFFRQWLTSKGLGQSRSS</sequence>
<reference evidence="3 4" key="1">
    <citation type="submission" date="2018-01" db="EMBL/GenBank/DDBJ databases">
        <title>Deinococcus koreensis sp. nov., a radiation-resistant bacterium isolated from river water.</title>
        <authorList>
            <person name="Choi A."/>
        </authorList>
    </citation>
    <scope>NUCLEOTIDE SEQUENCE [LARGE SCALE GENOMIC DNA]</scope>
    <source>
        <strain evidence="3 4">SJW1-2</strain>
    </source>
</reference>
<comment type="caution">
    <text evidence="3">The sequence shown here is derived from an EMBL/GenBank/DDBJ whole genome shotgun (WGS) entry which is preliminary data.</text>
</comment>
<organism evidence="3 4">
    <name type="scientific">Deinococcus koreensis</name>
    <dbReference type="NCBI Taxonomy" id="2054903"/>
    <lineage>
        <taxon>Bacteria</taxon>
        <taxon>Thermotogati</taxon>
        <taxon>Deinococcota</taxon>
        <taxon>Deinococci</taxon>
        <taxon>Deinococcales</taxon>
        <taxon>Deinococcaceae</taxon>
        <taxon>Deinococcus</taxon>
    </lineage>
</organism>
<dbReference type="PANTHER" id="PTHR34136">
    <property type="match status" value="1"/>
</dbReference>